<proteinExistence type="predicted"/>
<feature type="domain" description="Multi-ubiquitin" evidence="1">
    <location>
        <begin position="14"/>
        <end position="77"/>
    </location>
</feature>
<evidence type="ECO:0000259" key="1">
    <source>
        <dbReference type="Pfam" id="PF14452"/>
    </source>
</evidence>
<evidence type="ECO:0000313" key="2">
    <source>
        <dbReference type="EMBL" id="XBY23563.1"/>
    </source>
</evidence>
<dbReference type="InterPro" id="IPR027802">
    <property type="entry name" value="Multi-ubiquitin_dom"/>
</dbReference>
<feature type="domain" description="Multi-ubiquitin" evidence="1">
    <location>
        <begin position="85"/>
        <end position="148"/>
    </location>
</feature>
<dbReference type="EMBL" id="CP158490">
    <property type="protein sequence ID" value="XBY23563.1"/>
    <property type="molecule type" value="Genomic_DNA"/>
</dbReference>
<dbReference type="RefSeq" id="WP_258712420.1">
    <property type="nucleotide sequence ID" value="NZ_CP158490.1"/>
</dbReference>
<name>A0AAU7WS77_9PSED</name>
<dbReference type="Pfam" id="PF14462">
    <property type="entry name" value="Prok-E2_E"/>
    <property type="match status" value="1"/>
</dbReference>
<dbReference type="AlphaFoldDB" id="A0AAU7WS77"/>
<organism evidence="2">
    <name type="scientific">Pseudomonas sp. W17</name>
    <dbReference type="NCBI Taxonomy" id="3144407"/>
    <lineage>
        <taxon>Bacteria</taxon>
        <taxon>Pseudomonadati</taxon>
        <taxon>Pseudomonadota</taxon>
        <taxon>Gammaproteobacteria</taxon>
        <taxon>Pseudomonadales</taxon>
        <taxon>Pseudomonadaceae</taxon>
        <taxon>Pseudomonas</taxon>
    </lineage>
</organism>
<gene>
    <name evidence="2" type="ORF">ABCR88_29360</name>
</gene>
<dbReference type="InterPro" id="IPR025701">
    <property type="entry name" value="UBQ-conjugat_E2_E"/>
</dbReference>
<protein>
    <submittedName>
        <fullName evidence="2">Multiubiquitin domain-containing protein</fullName>
    </submittedName>
</protein>
<sequence length="361" mass="40369">MNEFTQNHIFIAGLDLEFKPVPLNDETPIGTQIARAGGFLPDQMPTILQALPSGAFEDVRPDELVDLAATSRRFIVVESDRSYFFAVDGQRYEWPCKIINGHTVRKLAQIAENMRLVQQLEEEADREIADADVINLGEEGIERFVIRKAIWKLKIQGRTLEFDKPQISVREAALRAGLDVSQHWKITLTAAGHHSELTSMDAIVDLSAPGIEKLRFTPKDVGNGEVATAARRVFNLLPADTVYLDQLGLRWETCIGTDGLRYLVIHDYELPTGYNHQYVQLAIQVLAGYPVEPLDSFYLYPHVSLATGVLPPNVQLTAQIDGLGFQGWSRHRTTVPWNPHADNIISQLALVEGCLHKEVGQ</sequence>
<accession>A0AAU7WS77</accession>
<reference evidence="2" key="1">
    <citation type="submission" date="2024-06" db="EMBL/GenBank/DDBJ databases">
        <authorList>
            <person name="Wu L."/>
        </authorList>
    </citation>
    <scope>NUCLEOTIDE SEQUENCE</scope>
    <source>
        <strain evidence="2">W17</strain>
    </source>
</reference>
<dbReference type="Pfam" id="PF14452">
    <property type="entry name" value="Multi_ubiq"/>
    <property type="match status" value="2"/>
</dbReference>